<comment type="subcellular location">
    <subcellularLocation>
        <location evidence="1 10">Cell outer membrane</location>
        <topology evidence="1 10">Multi-pass membrane protein</topology>
    </subcellularLocation>
</comment>
<keyword evidence="4" id="KW-0406">Ion transport</keyword>
<dbReference type="NCBIfam" id="TIGR04056">
    <property type="entry name" value="OMP_RagA_SusC"/>
    <property type="match status" value="1"/>
</dbReference>
<dbReference type="InterPro" id="IPR008969">
    <property type="entry name" value="CarboxyPept-like_regulatory"/>
</dbReference>
<evidence type="ECO:0000256" key="3">
    <source>
        <dbReference type="ARBA" id="ARBA00022452"/>
    </source>
</evidence>
<dbReference type="NCBIfam" id="TIGR04057">
    <property type="entry name" value="SusC_RagA_signa"/>
    <property type="match status" value="1"/>
</dbReference>
<evidence type="ECO:0000256" key="7">
    <source>
        <dbReference type="ARBA" id="ARBA00023077"/>
    </source>
</evidence>
<dbReference type="Gene3D" id="2.170.130.10">
    <property type="entry name" value="TonB-dependent receptor, plug domain"/>
    <property type="match status" value="1"/>
</dbReference>
<dbReference type="SUPFAM" id="SSF49464">
    <property type="entry name" value="Carboxypeptidase regulatory domain-like"/>
    <property type="match status" value="1"/>
</dbReference>
<evidence type="ECO:0000256" key="11">
    <source>
        <dbReference type="RuleBase" id="RU003357"/>
    </source>
</evidence>
<keyword evidence="9 10" id="KW-0998">Cell outer membrane</keyword>
<sequence>MYLFVLRKTAPGRGALLTKLLWIMRLTTILLLAGILHVSAKGFSQKITLSQKNIPLSKVFAAIQQQSGLSMLYDNKLIRHSGNIDIDVKDATLENVLNECLKDQPLTYVITKSIIIIRKKADFPLVFPPQIITGQVLDAAGDPVPGATIFIKELKKGTQTNVKGEFTLQGIAPGNYTLVISSIGFDAQEKTIKVGSETLTVPVILKAGVSKLQEMVVTALGIQKSSRSVTYNVQTISGKEVNTVKDPSFINSLTGKVAGVTINSSTSGIGGSTRVIMRGVKSLFYNNNALYVVDGIPLPNLFTGQPSGLFGGSDGGDGIANFNPEDIESMSVLTGASAAALYGSQAANGAIIITTRKGEVGNTRVNFSSGATMYKPFVLPQTQTTYGSVPGSFLSWGPKLQQPFNYQPKDFFQTGTNFTNSIDVSTGSERSQTYVSAAAVNAKGIIPNNTFHRYNFSARNTSELYKDKLTLDVGAMYLTQEQQNPPRPGQYFNPLLPVYLFPRGDTISKYQDFERFDPNRNFSTQYWPYGDLGFQAQNPWWIINRNMFNTKRDRFMGSLALKYNINSWLNVSGRVKLDNTNDTYDSDLYATTIKLLAGGDNGGYTHSTTNTKQVYADVLLNMNKQFNDFNVMATLGSSIVDNKINGIGQGGKLLMVPNFFSLTNIDAANSRPTQTLSRDQTQAIFFSGQLGYKNRLFLEVTARNDWSSALAYATKSSFFYPSVGLSGVISDMLHLPAFISYAKLRTSYSGVGNAPPIYLTNPTYPISANGTPGTITTRPFSGLQPEKTTSYEAGADLRFSKDRIHFSLTYYNANTRNQTFTVTPSAGVGVSGYYVNAGKVQNKGIEASLGFNGYVGNVSWNPNVTFTLNRNKILEMLPAFTDPYTGVTVKQDSLVAASAGSYEMKLAKGGSTGDIYAQGLEKDANGNYATDNKGFPVISKSFDKIGSTNPDFNLGINNSFGYKNFSLSFLIDARVGGKVISATQSIMDFYGVSTASADARDKGGVFFNGKQVDAQTYYSKVAGASGGSTGAMALYTYSATNVRLRELSIGYTLPGSALNYKVRSIKFSLIARNLWMIYNNAPYDPESVAATGTFFQGFDYFNPPSLKNIGASIKVSF</sequence>
<keyword evidence="7 11" id="KW-0798">TonB box</keyword>
<accession>A0A2P8HKG2</accession>
<keyword evidence="2 10" id="KW-0813">Transport</keyword>
<evidence type="ECO:0000313" key="15">
    <source>
        <dbReference type="EMBL" id="PSL46697.1"/>
    </source>
</evidence>
<dbReference type="InterPro" id="IPR000531">
    <property type="entry name" value="Beta-barrel_TonB"/>
</dbReference>
<protein>
    <submittedName>
        <fullName evidence="15">TonB-linked SusC/RagA family outer membrane protein</fullName>
    </submittedName>
</protein>
<dbReference type="Pfam" id="PF07660">
    <property type="entry name" value="STN"/>
    <property type="match status" value="1"/>
</dbReference>
<gene>
    <name evidence="15" type="ORF">CLV51_103678</name>
</gene>
<dbReference type="InterPro" id="IPR012910">
    <property type="entry name" value="Plug_dom"/>
</dbReference>
<reference evidence="15 16" key="1">
    <citation type="submission" date="2018-03" db="EMBL/GenBank/DDBJ databases">
        <title>Genomic Encyclopedia of Archaeal and Bacterial Type Strains, Phase II (KMG-II): from individual species to whole genera.</title>
        <authorList>
            <person name="Goeker M."/>
        </authorList>
    </citation>
    <scope>NUCLEOTIDE SEQUENCE [LARGE SCALE GENOMIC DNA]</scope>
    <source>
        <strain evidence="15 16">DSM 24859</strain>
    </source>
</reference>
<keyword evidence="5 10" id="KW-0812">Transmembrane</keyword>
<dbReference type="InterPro" id="IPR023997">
    <property type="entry name" value="TonB-dep_OMP_SusC/RagA_CS"/>
</dbReference>
<dbReference type="Gene3D" id="2.40.170.20">
    <property type="entry name" value="TonB-dependent receptor, beta-barrel domain"/>
    <property type="match status" value="1"/>
</dbReference>
<keyword evidence="8 10" id="KW-0472">Membrane</keyword>
<dbReference type="InterPro" id="IPR023996">
    <property type="entry name" value="TonB-dep_OMP_SusC/RagA"/>
</dbReference>
<dbReference type="PROSITE" id="PS52016">
    <property type="entry name" value="TONB_DEPENDENT_REC_3"/>
    <property type="match status" value="1"/>
</dbReference>
<evidence type="ECO:0000256" key="5">
    <source>
        <dbReference type="ARBA" id="ARBA00022692"/>
    </source>
</evidence>
<evidence type="ECO:0000256" key="4">
    <source>
        <dbReference type="ARBA" id="ARBA00022496"/>
    </source>
</evidence>
<keyword evidence="6" id="KW-0408">Iron</keyword>
<dbReference type="Pfam" id="PF13715">
    <property type="entry name" value="CarbopepD_reg_2"/>
    <property type="match status" value="1"/>
</dbReference>
<evidence type="ECO:0000256" key="1">
    <source>
        <dbReference type="ARBA" id="ARBA00004571"/>
    </source>
</evidence>
<evidence type="ECO:0000259" key="14">
    <source>
        <dbReference type="Pfam" id="PF07715"/>
    </source>
</evidence>
<keyword evidence="3 10" id="KW-1134">Transmembrane beta strand</keyword>
<comment type="caution">
    <text evidence="15">The sequence shown here is derived from an EMBL/GenBank/DDBJ whole genome shotgun (WGS) entry which is preliminary data.</text>
</comment>
<evidence type="ECO:0000256" key="9">
    <source>
        <dbReference type="ARBA" id="ARBA00023237"/>
    </source>
</evidence>
<name>A0A2P8HKG2_CHINA</name>
<dbReference type="Gene3D" id="2.60.40.1120">
    <property type="entry name" value="Carboxypeptidase-like, regulatory domain"/>
    <property type="match status" value="1"/>
</dbReference>
<dbReference type="GO" id="GO:0009279">
    <property type="term" value="C:cell outer membrane"/>
    <property type="evidence" value="ECO:0007669"/>
    <property type="project" value="UniProtKB-SubCell"/>
</dbReference>
<organism evidence="15 16">
    <name type="scientific">Chitinophaga niastensis</name>
    <dbReference type="NCBI Taxonomy" id="536980"/>
    <lineage>
        <taxon>Bacteria</taxon>
        <taxon>Pseudomonadati</taxon>
        <taxon>Bacteroidota</taxon>
        <taxon>Chitinophagia</taxon>
        <taxon>Chitinophagales</taxon>
        <taxon>Chitinophagaceae</taxon>
        <taxon>Chitinophaga</taxon>
    </lineage>
</organism>
<dbReference type="EMBL" id="PYAW01000003">
    <property type="protein sequence ID" value="PSL46697.1"/>
    <property type="molecule type" value="Genomic_DNA"/>
</dbReference>
<evidence type="ECO:0000256" key="6">
    <source>
        <dbReference type="ARBA" id="ARBA00023004"/>
    </source>
</evidence>
<feature type="domain" description="TonB-dependent receptor plug" evidence="14">
    <location>
        <begin position="227"/>
        <end position="350"/>
    </location>
</feature>
<evidence type="ECO:0000256" key="10">
    <source>
        <dbReference type="PROSITE-ProRule" id="PRU01360"/>
    </source>
</evidence>
<dbReference type="Pfam" id="PF00593">
    <property type="entry name" value="TonB_dep_Rec_b-barrel"/>
    <property type="match status" value="1"/>
</dbReference>
<dbReference type="SUPFAM" id="SSF56935">
    <property type="entry name" value="Porins"/>
    <property type="match status" value="1"/>
</dbReference>
<dbReference type="GO" id="GO:0006826">
    <property type="term" value="P:iron ion transport"/>
    <property type="evidence" value="ECO:0007669"/>
    <property type="project" value="UniProtKB-KW"/>
</dbReference>
<comment type="similarity">
    <text evidence="10 11">Belongs to the TonB-dependent receptor family.</text>
</comment>
<keyword evidence="16" id="KW-1185">Reference proteome</keyword>
<evidence type="ECO:0000313" key="16">
    <source>
        <dbReference type="Proteomes" id="UP000240971"/>
    </source>
</evidence>
<dbReference type="Proteomes" id="UP000240971">
    <property type="component" value="Unassembled WGS sequence"/>
</dbReference>
<dbReference type="AlphaFoldDB" id="A0A2P8HKG2"/>
<evidence type="ECO:0000256" key="8">
    <source>
        <dbReference type="ARBA" id="ARBA00023136"/>
    </source>
</evidence>
<dbReference type="InterPro" id="IPR011662">
    <property type="entry name" value="Secretin/TonB_short_N"/>
</dbReference>
<feature type="domain" description="TonB-dependent receptor-like beta-barrel" evidence="12">
    <location>
        <begin position="508"/>
        <end position="869"/>
    </location>
</feature>
<proteinExistence type="inferred from homology"/>
<dbReference type="Pfam" id="PF07715">
    <property type="entry name" value="Plug"/>
    <property type="match status" value="1"/>
</dbReference>
<evidence type="ECO:0000259" key="12">
    <source>
        <dbReference type="Pfam" id="PF00593"/>
    </source>
</evidence>
<evidence type="ECO:0000259" key="13">
    <source>
        <dbReference type="Pfam" id="PF07660"/>
    </source>
</evidence>
<feature type="domain" description="Secretin/TonB short N-terminal" evidence="13">
    <location>
        <begin position="70"/>
        <end position="120"/>
    </location>
</feature>
<dbReference type="InterPro" id="IPR037066">
    <property type="entry name" value="Plug_dom_sf"/>
</dbReference>
<evidence type="ECO:0000256" key="2">
    <source>
        <dbReference type="ARBA" id="ARBA00022448"/>
    </source>
</evidence>
<keyword evidence="4" id="KW-0410">Iron transport</keyword>
<dbReference type="InterPro" id="IPR036942">
    <property type="entry name" value="Beta-barrel_TonB_sf"/>
</dbReference>
<dbReference type="InterPro" id="IPR039426">
    <property type="entry name" value="TonB-dep_rcpt-like"/>
</dbReference>